<comment type="caution">
    <text evidence="1">The sequence shown here is derived from an EMBL/GenBank/DDBJ whole genome shotgun (WGS) entry which is preliminary data.</text>
</comment>
<evidence type="ECO:0000313" key="2">
    <source>
        <dbReference type="Proteomes" id="UP001165960"/>
    </source>
</evidence>
<dbReference type="Proteomes" id="UP001165960">
    <property type="component" value="Unassembled WGS sequence"/>
</dbReference>
<dbReference type="EMBL" id="QTSX02004797">
    <property type="protein sequence ID" value="KAJ9063632.1"/>
    <property type="molecule type" value="Genomic_DNA"/>
</dbReference>
<organism evidence="1 2">
    <name type="scientific">Entomophthora muscae</name>
    <dbReference type="NCBI Taxonomy" id="34485"/>
    <lineage>
        <taxon>Eukaryota</taxon>
        <taxon>Fungi</taxon>
        <taxon>Fungi incertae sedis</taxon>
        <taxon>Zoopagomycota</taxon>
        <taxon>Entomophthoromycotina</taxon>
        <taxon>Entomophthoromycetes</taxon>
        <taxon>Entomophthorales</taxon>
        <taxon>Entomophthoraceae</taxon>
        <taxon>Entomophthora</taxon>
    </lineage>
</organism>
<gene>
    <name evidence="1" type="ORF">DSO57_1038837</name>
</gene>
<protein>
    <submittedName>
        <fullName evidence="1">Uncharacterized protein</fullName>
    </submittedName>
</protein>
<keyword evidence="2" id="KW-1185">Reference proteome</keyword>
<sequence>MVFTSNIFDSTSSQASCNGGKTQNVEAPVYTQGFEAGNKEADLLLSPNPYDFDLFKSHLAVTLIEMGHGCSSLPAETSSPL</sequence>
<proteinExistence type="predicted"/>
<reference evidence="1" key="1">
    <citation type="submission" date="2022-04" db="EMBL/GenBank/DDBJ databases">
        <title>Genome of the entomopathogenic fungus Entomophthora muscae.</title>
        <authorList>
            <person name="Elya C."/>
            <person name="Lovett B.R."/>
            <person name="Lee E."/>
            <person name="Macias A.M."/>
            <person name="Hajek A.E."/>
            <person name="De Bivort B.L."/>
            <person name="Kasson M.T."/>
            <person name="De Fine Licht H.H."/>
            <person name="Stajich J.E."/>
        </authorList>
    </citation>
    <scope>NUCLEOTIDE SEQUENCE</scope>
    <source>
        <strain evidence="1">Berkeley</strain>
    </source>
</reference>
<name>A0ACC2SNE1_9FUNG</name>
<evidence type="ECO:0000313" key="1">
    <source>
        <dbReference type="EMBL" id="KAJ9063632.1"/>
    </source>
</evidence>
<accession>A0ACC2SNE1</accession>